<proteinExistence type="predicted"/>
<name>A0ABT9FUI8_9BACL</name>
<dbReference type="Proteomes" id="UP001241848">
    <property type="component" value="Unassembled WGS sequence"/>
</dbReference>
<protein>
    <submittedName>
        <fullName evidence="1">Uncharacterized protein</fullName>
    </submittedName>
</protein>
<accession>A0ABT9FUI8</accession>
<keyword evidence="2" id="KW-1185">Reference proteome</keyword>
<evidence type="ECO:0000313" key="2">
    <source>
        <dbReference type="Proteomes" id="UP001241848"/>
    </source>
</evidence>
<gene>
    <name evidence="1" type="ORF">OIN60_16855</name>
</gene>
<dbReference type="EMBL" id="JAPCKK010000021">
    <property type="protein sequence ID" value="MDP4098404.1"/>
    <property type="molecule type" value="Genomic_DNA"/>
</dbReference>
<dbReference type="RefSeq" id="WP_305756028.1">
    <property type="nucleotide sequence ID" value="NZ_JAPCKK010000021.1"/>
</dbReference>
<evidence type="ECO:0000313" key="1">
    <source>
        <dbReference type="EMBL" id="MDP4098404.1"/>
    </source>
</evidence>
<sequence length="80" mass="9186">MIPFDHTWPYDVVMGDVYAQDCPFCGTNHVLLPIKPRELKEIQGGRKRLLVFPCCHSRITLVDCDGDYLLADVPLRNQLK</sequence>
<comment type="caution">
    <text evidence="1">The sequence shown here is derived from an EMBL/GenBank/DDBJ whole genome shotgun (WGS) entry which is preliminary data.</text>
</comment>
<reference evidence="1 2" key="1">
    <citation type="submission" date="2022-10" db="EMBL/GenBank/DDBJ databases">
        <title>Paenibacillus description and whole genome data of maize root bacterial community.</title>
        <authorList>
            <person name="Marton D."/>
            <person name="Farkas M."/>
            <person name="Cserhati M."/>
        </authorList>
    </citation>
    <scope>NUCLEOTIDE SEQUENCE [LARGE SCALE GENOMIC DNA]</scope>
    <source>
        <strain evidence="1 2">P96</strain>
    </source>
</reference>
<organism evidence="1 2">
    <name type="scientific">Paenibacillus zeirhizosphaerae</name>
    <dbReference type="NCBI Taxonomy" id="2987519"/>
    <lineage>
        <taxon>Bacteria</taxon>
        <taxon>Bacillati</taxon>
        <taxon>Bacillota</taxon>
        <taxon>Bacilli</taxon>
        <taxon>Bacillales</taxon>
        <taxon>Paenibacillaceae</taxon>
        <taxon>Paenibacillus</taxon>
    </lineage>
</organism>